<proteinExistence type="predicted"/>
<feature type="region of interest" description="Disordered" evidence="1">
    <location>
        <begin position="94"/>
        <end position="144"/>
    </location>
</feature>
<dbReference type="OrthoDB" id="3232876at2759"/>
<feature type="compositionally biased region" description="Polar residues" evidence="1">
    <location>
        <begin position="129"/>
        <end position="138"/>
    </location>
</feature>
<dbReference type="Proteomes" id="UP000759537">
    <property type="component" value="Unassembled WGS sequence"/>
</dbReference>
<evidence type="ECO:0000256" key="1">
    <source>
        <dbReference type="SAM" id="MobiDB-lite"/>
    </source>
</evidence>
<dbReference type="EMBL" id="WHVB01000003">
    <property type="protein sequence ID" value="KAF8484631.1"/>
    <property type="molecule type" value="Genomic_DNA"/>
</dbReference>
<accession>A0A9P5N2H3</accession>
<name>A0A9P5N2H3_9AGAM</name>
<evidence type="ECO:0000313" key="2">
    <source>
        <dbReference type="EMBL" id="KAF8484631.1"/>
    </source>
</evidence>
<feature type="region of interest" description="Disordered" evidence="1">
    <location>
        <begin position="177"/>
        <end position="310"/>
    </location>
</feature>
<sequence length="310" mass="33517">HHQASQLPPSPGTLARHGIKVRDFAYESTLPLIPSIPRARKVGLGARPLKRTKRYFEQPDDVFTLDTHSQSQGTAGAGLSQALSLEHLSVINKSTKRPLERKSTEPAIIPAEREPQRPYRDVGYADFSQRPSGSQATPRSLRYTLTPTSPTAAAATRTTSTTFFPVSLPFPFPATKRLSAGGSQESELSTDTPLITPKGSLTWPSITSDVPASQLDNNNSSQPSALVQDTMPTYSQLGFSPPFSQAPDSHHPDTATFGSPSPPPHEVLTDPPQPPLDHLGQSSPPSPTRRTRAARPLTPNAGGPRYFLRK</sequence>
<feature type="compositionally biased region" description="Polar residues" evidence="1">
    <location>
        <begin position="181"/>
        <end position="193"/>
    </location>
</feature>
<reference evidence="2" key="2">
    <citation type="journal article" date="2020" name="Nat. Commun.">
        <title>Large-scale genome sequencing of mycorrhizal fungi provides insights into the early evolution of symbiotic traits.</title>
        <authorList>
            <person name="Miyauchi S."/>
            <person name="Kiss E."/>
            <person name="Kuo A."/>
            <person name="Drula E."/>
            <person name="Kohler A."/>
            <person name="Sanchez-Garcia M."/>
            <person name="Morin E."/>
            <person name="Andreopoulos B."/>
            <person name="Barry K.W."/>
            <person name="Bonito G."/>
            <person name="Buee M."/>
            <person name="Carver A."/>
            <person name="Chen C."/>
            <person name="Cichocki N."/>
            <person name="Clum A."/>
            <person name="Culley D."/>
            <person name="Crous P.W."/>
            <person name="Fauchery L."/>
            <person name="Girlanda M."/>
            <person name="Hayes R.D."/>
            <person name="Keri Z."/>
            <person name="LaButti K."/>
            <person name="Lipzen A."/>
            <person name="Lombard V."/>
            <person name="Magnuson J."/>
            <person name="Maillard F."/>
            <person name="Murat C."/>
            <person name="Nolan M."/>
            <person name="Ohm R.A."/>
            <person name="Pangilinan J."/>
            <person name="Pereira M.F."/>
            <person name="Perotto S."/>
            <person name="Peter M."/>
            <person name="Pfister S."/>
            <person name="Riley R."/>
            <person name="Sitrit Y."/>
            <person name="Stielow J.B."/>
            <person name="Szollosi G."/>
            <person name="Zifcakova L."/>
            <person name="Stursova M."/>
            <person name="Spatafora J.W."/>
            <person name="Tedersoo L."/>
            <person name="Vaario L.M."/>
            <person name="Yamada A."/>
            <person name="Yan M."/>
            <person name="Wang P."/>
            <person name="Xu J."/>
            <person name="Bruns T."/>
            <person name="Baldrian P."/>
            <person name="Vilgalys R."/>
            <person name="Dunand C."/>
            <person name="Henrissat B."/>
            <person name="Grigoriev I.V."/>
            <person name="Hibbett D."/>
            <person name="Nagy L.G."/>
            <person name="Martin F.M."/>
        </authorList>
    </citation>
    <scope>NUCLEOTIDE SEQUENCE</scope>
    <source>
        <strain evidence="2">Prilba</strain>
    </source>
</reference>
<organism evidence="2 3">
    <name type="scientific">Russula ochroleuca</name>
    <dbReference type="NCBI Taxonomy" id="152965"/>
    <lineage>
        <taxon>Eukaryota</taxon>
        <taxon>Fungi</taxon>
        <taxon>Dikarya</taxon>
        <taxon>Basidiomycota</taxon>
        <taxon>Agaricomycotina</taxon>
        <taxon>Agaricomycetes</taxon>
        <taxon>Russulales</taxon>
        <taxon>Russulaceae</taxon>
        <taxon>Russula</taxon>
    </lineage>
</organism>
<feature type="non-terminal residue" evidence="2">
    <location>
        <position position="1"/>
    </location>
</feature>
<gene>
    <name evidence="2" type="ORF">DFH94DRAFT_615477</name>
</gene>
<keyword evidence="3" id="KW-1185">Reference proteome</keyword>
<feature type="compositionally biased region" description="Basic and acidic residues" evidence="1">
    <location>
        <begin position="111"/>
        <end position="120"/>
    </location>
</feature>
<protein>
    <submittedName>
        <fullName evidence="2">Uncharacterized protein</fullName>
    </submittedName>
</protein>
<feature type="compositionally biased region" description="Pro residues" evidence="1">
    <location>
        <begin position="260"/>
        <end position="275"/>
    </location>
</feature>
<feature type="compositionally biased region" description="Polar residues" evidence="1">
    <location>
        <begin position="202"/>
        <end position="247"/>
    </location>
</feature>
<comment type="caution">
    <text evidence="2">The sequence shown here is derived from an EMBL/GenBank/DDBJ whole genome shotgun (WGS) entry which is preliminary data.</text>
</comment>
<feature type="non-terminal residue" evidence="2">
    <location>
        <position position="310"/>
    </location>
</feature>
<reference evidence="2" key="1">
    <citation type="submission" date="2019-10" db="EMBL/GenBank/DDBJ databases">
        <authorList>
            <consortium name="DOE Joint Genome Institute"/>
            <person name="Kuo A."/>
            <person name="Miyauchi S."/>
            <person name="Kiss E."/>
            <person name="Drula E."/>
            <person name="Kohler A."/>
            <person name="Sanchez-Garcia M."/>
            <person name="Andreopoulos B."/>
            <person name="Barry K.W."/>
            <person name="Bonito G."/>
            <person name="Buee M."/>
            <person name="Carver A."/>
            <person name="Chen C."/>
            <person name="Cichocki N."/>
            <person name="Clum A."/>
            <person name="Culley D."/>
            <person name="Crous P.W."/>
            <person name="Fauchery L."/>
            <person name="Girlanda M."/>
            <person name="Hayes R."/>
            <person name="Keri Z."/>
            <person name="LaButti K."/>
            <person name="Lipzen A."/>
            <person name="Lombard V."/>
            <person name="Magnuson J."/>
            <person name="Maillard F."/>
            <person name="Morin E."/>
            <person name="Murat C."/>
            <person name="Nolan M."/>
            <person name="Ohm R."/>
            <person name="Pangilinan J."/>
            <person name="Pereira M."/>
            <person name="Perotto S."/>
            <person name="Peter M."/>
            <person name="Riley R."/>
            <person name="Sitrit Y."/>
            <person name="Stielow B."/>
            <person name="Szollosi G."/>
            <person name="Zifcakova L."/>
            <person name="Stursova M."/>
            <person name="Spatafora J.W."/>
            <person name="Tedersoo L."/>
            <person name="Vaario L.-M."/>
            <person name="Yamada A."/>
            <person name="Yan M."/>
            <person name="Wang P."/>
            <person name="Xu J."/>
            <person name="Bruns T."/>
            <person name="Baldrian P."/>
            <person name="Vilgalys R."/>
            <person name="Henrissat B."/>
            <person name="Grigoriev I.V."/>
            <person name="Hibbett D."/>
            <person name="Nagy L.G."/>
            <person name="Martin F.M."/>
        </authorList>
    </citation>
    <scope>NUCLEOTIDE SEQUENCE</scope>
    <source>
        <strain evidence="2">Prilba</strain>
    </source>
</reference>
<evidence type="ECO:0000313" key="3">
    <source>
        <dbReference type="Proteomes" id="UP000759537"/>
    </source>
</evidence>
<dbReference type="AlphaFoldDB" id="A0A9P5N2H3"/>